<dbReference type="EMBL" id="BALE01000041">
    <property type="protein sequence ID" value="GAN55258.1"/>
    <property type="molecule type" value="Genomic_DNA"/>
</dbReference>
<dbReference type="STRING" id="1231623.Tasa_041_053"/>
<reference evidence="1 2" key="1">
    <citation type="submission" date="2012-10" db="EMBL/GenBank/DDBJ databases">
        <title>Genome sequencing of Tanticharoenia sakaeratensis NBRC 103193.</title>
        <authorList>
            <person name="Azuma Y."/>
            <person name="Hadano H."/>
            <person name="Hirakawa H."/>
            <person name="Matsushita K."/>
        </authorList>
    </citation>
    <scope>NUCLEOTIDE SEQUENCE [LARGE SCALE GENOMIC DNA]</scope>
    <source>
        <strain evidence="1 2">NBRC 103193</strain>
    </source>
</reference>
<dbReference type="AlphaFoldDB" id="A0A0D6MPR1"/>
<organism evidence="1 2">
    <name type="scientific">Tanticharoenia sakaeratensis NBRC 103193</name>
    <dbReference type="NCBI Taxonomy" id="1231623"/>
    <lineage>
        <taxon>Bacteria</taxon>
        <taxon>Pseudomonadati</taxon>
        <taxon>Pseudomonadota</taxon>
        <taxon>Alphaproteobacteria</taxon>
        <taxon>Acetobacterales</taxon>
        <taxon>Acetobacteraceae</taxon>
        <taxon>Tanticharoenia</taxon>
    </lineage>
</organism>
<accession>A0A0D6MPR1</accession>
<proteinExistence type="predicted"/>
<comment type="caution">
    <text evidence="1">The sequence shown here is derived from an EMBL/GenBank/DDBJ whole genome shotgun (WGS) entry which is preliminary data.</text>
</comment>
<name>A0A0D6MPR1_9PROT</name>
<protein>
    <submittedName>
        <fullName evidence="1">Uncharacterized protein</fullName>
    </submittedName>
</protein>
<gene>
    <name evidence="1" type="ORF">Tasa_041_053</name>
</gene>
<evidence type="ECO:0000313" key="1">
    <source>
        <dbReference type="EMBL" id="GAN55258.1"/>
    </source>
</evidence>
<evidence type="ECO:0000313" key="2">
    <source>
        <dbReference type="Proteomes" id="UP000032679"/>
    </source>
</evidence>
<keyword evidence="2" id="KW-1185">Reference proteome</keyword>
<sequence>MFQEMLFLAEHGVPWDLSKTWSRARRMAACVAISERKGAVFSWETMTYLQKAGE</sequence>
<dbReference type="Proteomes" id="UP000032679">
    <property type="component" value="Unassembled WGS sequence"/>
</dbReference>